<evidence type="ECO:0000256" key="2">
    <source>
        <dbReference type="SAM" id="SignalP"/>
    </source>
</evidence>
<evidence type="ECO:0000313" key="5">
    <source>
        <dbReference type="Proteomes" id="UP000256520"/>
    </source>
</evidence>
<dbReference type="PANTHER" id="PTHR43405:SF1">
    <property type="entry name" value="GLYCOSYL HYDROLASE DIGH"/>
    <property type="match status" value="1"/>
</dbReference>
<keyword evidence="5" id="KW-1185">Reference proteome</keyword>
<organism evidence="4 5">
    <name type="scientific">Oceanobacillus chungangensis</name>
    <dbReference type="NCBI Taxonomy" id="1229152"/>
    <lineage>
        <taxon>Bacteria</taxon>
        <taxon>Bacillati</taxon>
        <taxon>Bacillota</taxon>
        <taxon>Bacilli</taxon>
        <taxon>Bacillales</taxon>
        <taxon>Bacillaceae</taxon>
        <taxon>Oceanobacillus</taxon>
    </lineage>
</organism>
<accession>A0A3D8PX48</accession>
<gene>
    <name evidence="4" type="ORF">CWR45_05455</name>
</gene>
<feature type="signal peptide" evidence="2">
    <location>
        <begin position="1"/>
        <end position="23"/>
    </location>
</feature>
<dbReference type="CDD" id="cd00551">
    <property type="entry name" value="AmyAc_family"/>
    <property type="match status" value="1"/>
</dbReference>
<comment type="caution">
    <text evidence="4">The sequence shown here is derived from an EMBL/GenBank/DDBJ whole genome shotgun (WGS) entry which is preliminary data.</text>
</comment>
<evidence type="ECO:0000256" key="1">
    <source>
        <dbReference type="ARBA" id="ARBA00022729"/>
    </source>
</evidence>
<dbReference type="Proteomes" id="UP000256520">
    <property type="component" value="Unassembled WGS sequence"/>
</dbReference>
<dbReference type="PANTHER" id="PTHR43405">
    <property type="entry name" value="GLYCOSYL HYDROLASE DIGH"/>
    <property type="match status" value="1"/>
</dbReference>
<dbReference type="Pfam" id="PF02638">
    <property type="entry name" value="GHL10"/>
    <property type="match status" value="1"/>
</dbReference>
<dbReference type="RefSeq" id="WP_115748785.1">
    <property type="nucleotide sequence ID" value="NZ_PIOD01000005.1"/>
</dbReference>
<dbReference type="InterPro" id="IPR003790">
    <property type="entry name" value="GHL10"/>
</dbReference>
<dbReference type="OrthoDB" id="9760892at2"/>
<protein>
    <recommendedName>
        <fullName evidence="3">Glycosyl hydrolase-like 10 domain-containing protein</fullName>
    </recommendedName>
</protein>
<dbReference type="EMBL" id="PIOD01000005">
    <property type="protein sequence ID" value="RDW20673.1"/>
    <property type="molecule type" value="Genomic_DNA"/>
</dbReference>
<feature type="domain" description="Glycosyl hydrolase-like 10" evidence="3">
    <location>
        <begin position="444"/>
        <end position="695"/>
    </location>
</feature>
<dbReference type="InterPro" id="IPR052177">
    <property type="entry name" value="Divisome_Glycosyl_Hydrolase"/>
</dbReference>
<dbReference type="InterPro" id="IPR017853">
    <property type="entry name" value="GH"/>
</dbReference>
<reference evidence="5" key="1">
    <citation type="submission" date="2017-11" db="EMBL/GenBank/DDBJ databases">
        <authorList>
            <person name="Zhu W."/>
        </authorList>
    </citation>
    <scope>NUCLEOTIDE SEQUENCE [LARGE SCALE GENOMIC DNA]</scope>
    <source>
        <strain evidence="5">CAU 1051</strain>
    </source>
</reference>
<dbReference type="AlphaFoldDB" id="A0A3D8PX48"/>
<feature type="chain" id="PRO_5017620807" description="Glycosyl hydrolase-like 10 domain-containing protein" evidence="2">
    <location>
        <begin position="24"/>
        <end position="872"/>
    </location>
</feature>
<keyword evidence="1 2" id="KW-0732">Signal</keyword>
<evidence type="ECO:0000313" key="4">
    <source>
        <dbReference type="EMBL" id="RDW20673.1"/>
    </source>
</evidence>
<dbReference type="SUPFAM" id="SSF51445">
    <property type="entry name" value="(Trans)glycosidases"/>
    <property type="match status" value="1"/>
</dbReference>
<dbReference type="Gene3D" id="3.20.20.80">
    <property type="entry name" value="Glycosidases"/>
    <property type="match status" value="1"/>
</dbReference>
<name>A0A3D8PX48_9BACI</name>
<sequence length="872" mass="97091">MKKIISVILILLLLVGFNTSLYAEVADDETKVQPSITLSDGSSYILTGVDKPIITDSLIVYTNESGSSTEPFDSTTVQAIIVNDIVVEVVTDGAEGASIPSNGYTLSGSGSYKDLVESLTVGEIVTMNNLDITILPEKYFTFNGNIYPIDLVNGARGSAMTVLYDSSYGVVTDTNEWGLEIAIKNGQVTDIRYLGEKNPLAIPTDGFVLSIQSDSEYDNLLGPVVKVGDQIDISLENVVIYNGTRIKYDAMNPKTKEDNPNGWDEANNQPFPGFRGANQVIVYDSSYGNETGTNSFGYEFIVDANGMIVSTGGNNSVIPEDGYVISAHGSAIPVLMSAGILASTVSIDEENNEVVVIYTPQSTIDRAAMLIEKETANLEHSKITYKDVDYEKIQDYLSISEVYLEKAQSALSVKDYVGMKSATDKVIEETSNAHFTNFESRNVEMRAVWMRPTETTREAVQAKVNELKEVGVNAIYLETSNDRYTIYPSSSPYVSINPAFNGQDMLEIYIEEAHAAGIELHAWYKAFMVEPSVIEKAPDLSLETRDGLKYEPKTGYSWISPANQDARDYTLMMATDLVEKYDIDGLQLDYIRYPDYDMGYETSSIDPFIAEYGVDPRTLTEDDEAWMDWAMYRQSFVNTMVYEIFESAREINPKIERSASVWPQYDLGPIEKMQNPKDWIDKGYLDALFPMSYNIDKTDTVRDLNNTIDIVKDNAYQIFGVGSYFGLSHEALLEQMEAVNNASEGTAIFESSSFLEMGYGDRASQGIYSRTAITPENNPNLSVKLILNDISRKIDEIYLPLGGIDHRSAKPLHAQLDSLIKKTDDLDKLEKRLNQFLKKVQKDAKISPEVVARITTDIHYAQRITNKALNLK</sequence>
<proteinExistence type="predicted"/>
<evidence type="ECO:0000259" key="3">
    <source>
        <dbReference type="Pfam" id="PF02638"/>
    </source>
</evidence>